<dbReference type="Pfam" id="PF01775">
    <property type="entry name" value="Ribosomal_L18A"/>
    <property type="match status" value="1"/>
</dbReference>
<protein>
    <recommendedName>
        <fullName evidence="5">Large ribosomal subunit protein eL20 domain-containing protein</fullName>
    </recommendedName>
</protein>
<evidence type="ECO:0000313" key="7">
    <source>
        <dbReference type="Proteomes" id="UP001054902"/>
    </source>
</evidence>
<feature type="signal peptide" evidence="4">
    <location>
        <begin position="1"/>
        <end position="27"/>
    </location>
</feature>
<feature type="domain" description="Large ribosomal subunit protein eL20" evidence="5">
    <location>
        <begin position="67"/>
        <end position="189"/>
    </location>
</feature>
<dbReference type="FunFam" id="3.10.20.10:FF:000001">
    <property type="entry name" value="60S ribosomal protein L18a"/>
    <property type="match status" value="1"/>
</dbReference>
<dbReference type="EMBL" id="BLLK01000045">
    <property type="protein sequence ID" value="GFH51976.1"/>
    <property type="molecule type" value="Genomic_DNA"/>
</dbReference>
<feature type="chain" id="PRO_5042051915" description="Large ribosomal subunit protein eL20 domain-containing protein" evidence="4">
    <location>
        <begin position="28"/>
        <end position="243"/>
    </location>
</feature>
<dbReference type="HAMAP" id="MF_00273">
    <property type="entry name" value="Ribosomal_eL20"/>
    <property type="match status" value="1"/>
</dbReference>
<dbReference type="InterPro" id="IPR028877">
    <property type="entry name" value="Ribosomal_eL20"/>
</dbReference>
<evidence type="ECO:0000256" key="1">
    <source>
        <dbReference type="ARBA" id="ARBA00009362"/>
    </source>
</evidence>
<evidence type="ECO:0000256" key="4">
    <source>
        <dbReference type="SAM" id="SignalP"/>
    </source>
</evidence>
<dbReference type="Gene3D" id="3.10.20.10">
    <property type="match status" value="2"/>
</dbReference>
<gene>
    <name evidence="6" type="ORF">CTEN210_08452</name>
</gene>
<keyword evidence="7" id="KW-1185">Reference proteome</keyword>
<reference evidence="6 7" key="1">
    <citation type="journal article" date="2021" name="Sci. Rep.">
        <title>The genome of the diatom Chaetoceros tenuissimus carries an ancient integrated fragment of an extant virus.</title>
        <authorList>
            <person name="Hongo Y."/>
            <person name="Kimura K."/>
            <person name="Takaki Y."/>
            <person name="Yoshida Y."/>
            <person name="Baba S."/>
            <person name="Kobayashi G."/>
            <person name="Nagasaki K."/>
            <person name="Hano T."/>
            <person name="Tomaru Y."/>
        </authorList>
    </citation>
    <scope>NUCLEOTIDE SEQUENCE [LARGE SCALE GENOMIC DNA]</scope>
    <source>
        <strain evidence="6 7">NIES-3715</strain>
    </source>
</reference>
<dbReference type="GO" id="GO:1990904">
    <property type="term" value="C:ribonucleoprotein complex"/>
    <property type="evidence" value="ECO:0007669"/>
    <property type="project" value="UniProtKB-KW"/>
</dbReference>
<sequence>MKIYSRLFLFPLTSFLLFLLFPELLLTCLSPNNPLLFLCGCTRKACINLLCEEQSIQFPNMTVAGKMNQYQVVGRKAATEENPNPEAYRMVLFAPNAVIAKSKFWYYMHQFRKMKKTTGEILDCVEIVEKNARTVKNYGIWLRYQSRSGTHNMYREYRDLTLTGAVTQLYNEMAGRHRTRPRSIQIIRTATVKAADLRRDNGMQYAKKNVKFPLPHRVSSAKRGMKALSSKTFTTVRPTTFFG</sequence>
<dbReference type="GO" id="GO:0006412">
    <property type="term" value="P:translation"/>
    <property type="evidence" value="ECO:0007669"/>
    <property type="project" value="InterPro"/>
</dbReference>
<dbReference type="SUPFAM" id="SSF160374">
    <property type="entry name" value="RplX-like"/>
    <property type="match status" value="1"/>
</dbReference>
<dbReference type="AlphaFoldDB" id="A0AAD3H6F1"/>
<dbReference type="PANTHER" id="PTHR10052">
    <property type="entry name" value="60S RIBOSOMAL PROTEIN L18A"/>
    <property type="match status" value="1"/>
</dbReference>
<proteinExistence type="inferred from homology"/>
<keyword evidence="4" id="KW-0732">Signal</keyword>
<keyword evidence="2" id="KW-0689">Ribosomal protein</keyword>
<keyword evidence="3" id="KW-0687">Ribonucleoprotein</keyword>
<dbReference type="FunFam" id="3.10.20.10:FF:000002">
    <property type="entry name" value="60S ribosomal protein L18a"/>
    <property type="match status" value="1"/>
</dbReference>
<evidence type="ECO:0000256" key="3">
    <source>
        <dbReference type="ARBA" id="ARBA00023274"/>
    </source>
</evidence>
<evidence type="ECO:0000313" key="6">
    <source>
        <dbReference type="EMBL" id="GFH51976.1"/>
    </source>
</evidence>
<comment type="caution">
    <text evidence="6">The sequence shown here is derived from an EMBL/GenBank/DDBJ whole genome shotgun (WGS) entry which is preliminary data.</text>
</comment>
<dbReference type="InterPro" id="IPR021138">
    <property type="entry name" value="Ribosomal_eL20_eukaryotes"/>
</dbReference>
<name>A0AAD3H6F1_9STRA</name>
<comment type="similarity">
    <text evidence="1">Belongs to the eukaryotic ribosomal protein eL20 family.</text>
</comment>
<dbReference type="Proteomes" id="UP001054902">
    <property type="component" value="Unassembled WGS sequence"/>
</dbReference>
<accession>A0AAD3H6F1</accession>
<dbReference type="InterPro" id="IPR023573">
    <property type="entry name" value="Ribosomal_eL20_dom"/>
</dbReference>
<evidence type="ECO:0000256" key="2">
    <source>
        <dbReference type="ARBA" id="ARBA00022980"/>
    </source>
</evidence>
<dbReference type="GO" id="GO:0005840">
    <property type="term" value="C:ribosome"/>
    <property type="evidence" value="ECO:0007669"/>
    <property type="project" value="UniProtKB-KW"/>
</dbReference>
<dbReference type="GO" id="GO:0003735">
    <property type="term" value="F:structural constituent of ribosome"/>
    <property type="evidence" value="ECO:0007669"/>
    <property type="project" value="InterPro"/>
</dbReference>
<evidence type="ECO:0000259" key="5">
    <source>
        <dbReference type="Pfam" id="PF01775"/>
    </source>
</evidence>
<organism evidence="6 7">
    <name type="scientific">Chaetoceros tenuissimus</name>
    <dbReference type="NCBI Taxonomy" id="426638"/>
    <lineage>
        <taxon>Eukaryota</taxon>
        <taxon>Sar</taxon>
        <taxon>Stramenopiles</taxon>
        <taxon>Ochrophyta</taxon>
        <taxon>Bacillariophyta</taxon>
        <taxon>Coscinodiscophyceae</taxon>
        <taxon>Chaetocerotophycidae</taxon>
        <taxon>Chaetocerotales</taxon>
        <taxon>Chaetocerotaceae</taxon>
        <taxon>Chaetoceros</taxon>
    </lineage>
</organism>